<reference evidence="1 2" key="1">
    <citation type="submission" date="2018-10" db="EMBL/GenBank/DDBJ databases">
        <title>Effects of UV and annual dynamics of microbial communities in freshwater RAS systems.</title>
        <authorList>
            <person name="Bekkelund A.K."/>
            <person name="Hansen B.R."/>
            <person name="Stokken H."/>
            <person name="Eriksen B.F."/>
            <person name="Kashulin N.A."/>
        </authorList>
    </citation>
    <scope>NUCLEOTIDE SEQUENCE [LARGE SCALE GENOMIC DNA]</scope>
    <source>
        <strain evidence="1 2">BHSEK</strain>
    </source>
</reference>
<keyword evidence="2" id="KW-1185">Reference proteome</keyword>
<accession>A0A3G2E9N8</accession>
<protein>
    <recommendedName>
        <fullName evidence="3">GIY-YIG domain-containing protein</fullName>
    </recommendedName>
</protein>
<organism evidence="1 2">
    <name type="scientific">Janthinobacterium agaricidamnosum</name>
    <dbReference type="NCBI Taxonomy" id="55508"/>
    <lineage>
        <taxon>Bacteria</taxon>
        <taxon>Pseudomonadati</taxon>
        <taxon>Pseudomonadota</taxon>
        <taxon>Betaproteobacteria</taxon>
        <taxon>Burkholderiales</taxon>
        <taxon>Oxalobacteraceae</taxon>
        <taxon>Janthinobacterium</taxon>
    </lineage>
</organism>
<evidence type="ECO:0000313" key="2">
    <source>
        <dbReference type="Proteomes" id="UP000279594"/>
    </source>
</evidence>
<evidence type="ECO:0008006" key="3">
    <source>
        <dbReference type="Google" id="ProtNLM"/>
    </source>
</evidence>
<proteinExistence type="predicted"/>
<evidence type="ECO:0000313" key="1">
    <source>
        <dbReference type="EMBL" id="AYM76206.1"/>
    </source>
</evidence>
<dbReference type="EMBL" id="CP033019">
    <property type="protein sequence ID" value="AYM76206.1"/>
    <property type="molecule type" value="Genomic_DNA"/>
</dbReference>
<dbReference type="Proteomes" id="UP000279594">
    <property type="component" value="Chromosome"/>
</dbReference>
<gene>
    <name evidence="1" type="ORF">D9M09_10680</name>
</gene>
<sequence>MGAGTQRQYGGVSGGYQSGYAKWSNSLDGVHGNSLSASGPHDVYVIRDAKSRELLYFGETGRDYLTRFTEHQRVFAKKDIALDVDLLRTAEGKKNAKELELKYIQTYTKTFGKRPPYNPVNH</sequence>
<dbReference type="AlphaFoldDB" id="A0A3G2E9N8"/>
<name>A0A3G2E9N8_9BURK</name>